<evidence type="ECO:0000259" key="6">
    <source>
        <dbReference type="Pfam" id="PF07782"/>
    </source>
</evidence>
<reference evidence="8" key="1">
    <citation type="submission" date="2025-08" db="UniProtKB">
        <authorList>
            <consortium name="RefSeq"/>
        </authorList>
    </citation>
    <scope>IDENTIFICATION</scope>
    <source>
        <tissue evidence="8">Sperm</tissue>
    </source>
</reference>
<protein>
    <submittedName>
        <fullName evidence="8">Dendritic cell-specific transmembrane protein isoform X1</fullName>
    </submittedName>
</protein>
<proteinExistence type="predicted"/>
<gene>
    <name evidence="8" type="primary">DCSTAMP</name>
</gene>
<evidence type="ECO:0000256" key="3">
    <source>
        <dbReference type="ARBA" id="ARBA00022989"/>
    </source>
</evidence>
<comment type="subcellular location">
    <subcellularLocation>
        <location evidence="1">Membrane</location>
        <topology evidence="1">Multi-pass membrane protein</topology>
    </subcellularLocation>
</comment>
<dbReference type="InterPro" id="IPR012858">
    <property type="entry name" value="DC_STAMP-like"/>
</dbReference>
<dbReference type="AlphaFoldDB" id="A0AAJ7X8F1"/>
<keyword evidence="2 5" id="KW-0812">Transmembrane</keyword>
<dbReference type="GO" id="GO:0016020">
    <property type="term" value="C:membrane"/>
    <property type="evidence" value="ECO:0007669"/>
    <property type="project" value="UniProtKB-SubCell"/>
</dbReference>
<evidence type="ECO:0000256" key="4">
    <source>
        <dbReference type="ARBA" id="ARBA00023136"/>
    </source>
</evidence>
<accession>A0AAJ7X8F1</accession>
<keyword evidence="7" id="KW-1185">Reference proteome</keyword>
<name>A0AAJ7X8F1_PETMA</name>
<dbReference type="Pfam" id="PF07782">
    <property type="entry name" value="DC_STAMP"/>
    <property type="match status" value="1"/>
</dbReference>
<feature type="transmembrane region" description="Helical" evidence="5">
    <location>
        <begin position="437"/>
        <end position="457"/>
    </location>
</feature>
<evidence type="ECO:0000256" key="5">
    <source>
        <dbReference type="SAM" id="Phobius"/>
    </source>
</evidence>
<dbReference type="PANTHER" id="PTHR21041">
    <property type="entry name" value="DENDRITIC CELL-SPECIFIC TRANSMEMBRANE PROTEIN"/>
    <property type="match status" value="1"/>
</dbReference>
<evidence type="ECO:0000313" key="7">
    <source>
        <dbReference type="Proteomes" id="UP001318040"/>
    </source>
</evidence>
<feature type="transmembrane region" description="Helical" evidence="5">
    <location>
        <begin position="70"/>
        <end position="96"/>
    </location>
</feature>
<evidence type="ECO:0000256" key="1">
    <source>
        <dbReference type="ARBA" id="ARBA00004141"/>
    </source>
</evidence>
<feature type="transmembrane region" description="Helical" evidence="5">
    <location>
        <begin position="102"/>
        <end position="119"/>
    </location>
</feature>
<organism evidence="7 8">
    <name type="scientific">Petromyzon marinus</name>
    <name type="common">Sea lamprey</name>
    <dbReference type="NCBI Taxonomy" id="7757"/>
    <lineage>
        <taxon>Eukaryota</taxon>
        <taxon>Metazoa</taxon>
        <taxon>Chordata</taxon>
        <taxon>Craniata</taxon>
        <taxon>Vertebrata</taxon>
        <taxon>Cyclostomata</taxon>
        <taxon>Hyperoartia</taxon>
        <taxon>Petromyzontiformes</taxon>
        <taxon>Petromyzontidae</taxon>
        <taxon>Petromyzon</taxon>
    </lineage>
</organism>
<dbReference type="KEGG" id="pmrn:116950980"/>
<dbReference type="PANTHER" id="PTHR21041:SF2">
    <property type="entry name" value="DENDRITIC CELL-SPECIFIC TRANSMEMBRANE PROTEIN"/>
    <property type="match status" value="1"/>
</dbReference>
<dbReference type="Proteomes" id="UP001318040">
    <property type="component" value="Chromosome 41"/>
</dbReference>
<dbReference type="InterPro" id="IPR051856">
    <property type="entry name" value="CSR-E3_Ligase_Protein"/>
</dbReference>
<dbReference type="RefSeq" id="XP_032825111.1">
    <property type="nucleotide sequence ID" value="XM_032969220.1"/>
</dbReference>
<sequence length="524" mass="57809">MDPGRLLSCTALTVQPASSSLVRGSSRPRSPTQPLKLCEAAGPEFSMTASQSLSSLAFCGGTLRSPRQRLGLLGGCALMSSVCGAALFCSLCFGFGCGLATSLLVAGPLAAAAAVLAFLSRQVRCLAALVVLASGAKEARAALASAAVVLALTRSLSNVTRNIDILIDCFECVVKASLQGIKEFVCTVKEAVDLLYAITKEIMRALNDFFGGMTFSKIGDERSVGTVVTCNASLQVIEGIRNYTEGIFARLNVIADVLCHPLFNAVLVILNLLIMLILAGHYFRRYRQKLSFDNVYITNQFCSIDRELRRRGEEHVLPLLKVEREKLVILSSLALSSVERRAMVRYAVPVITNGLLCVVAIVVDYGVFLLVDIVYRHMDSIAHEHISLDMNVEVNLFMIVFFPVLKRSQSFQNNLSLIADKCFDKNRPPTPPDKGTIVKVCVLFTALALFSLSSAFINRLRRKVVSLFYPEREVQRILYLHKKILDKRRKRPRETIKLHRTLLQSIMKRGKRDTSKELQPLGSF</sequence>
<dbReference type="CTD" id="81501"/>
<keyword evidence="4 5" id="KW-0472">Membrane</keyword>
<feature type="domain" description="Dendritic cell-specific transmembrane protein-like" evidence="6">
    <location>
        <begin position="292"/>
        <end position="481"/>
    </location>
</feature>
<evidence type="ECO:0000313" key="8">
    <source>
        <dbReference type="RefSeq" id="XP_032825111.1"/>
    </source>
</evidence>
<feature type="transmembrane region" description="Helical" evidence="5">
    <location>
        <begin position="346"/>
        <end position="371"/>
    </location>
</feature>
<evidence type="ECO:0000256" key="2">
    <source>
        <dbReference type="ARBA" id="ARBA00022692"/>
    </source>
</evidence>
<feature type="transmembrane region" description="Helical" evidence="5">
    <location>
        <begin position="262"/>
        <end position="283"/>
    </location>
</feature>
<keyword evidence="3 5" id="KW-1133">Transmembrane helix</keyword>